<proteinExistence type="predicted"/>
<organism evidence="2 3">
    <name type="scientific">Streptoalloteichus tenebrarius (strain ATCC 17920 / DSM 40477 / JCM 4838 / CBS 697.72 / NBRC 16177 / NCIMB 11028 / NRRL B-12390 / A12253. 1 / ISP 5477)</name>
    <name type="common">Streptomyces tenebrarius</name>
    <dbReference type="NCBI Taxonomy" id="1933"/>
    <lineage>
        <taxon>Bacteria</taxon>
        <taxon>Bacillati</taxon>
        <taxon>Actinomycetota</taxon>
        <taxon>Actinomycetes</taxon>
        <taxon>Pseudonocardiales</taxon>
        <taxon>Pseudonocardiaceae</taxon>
        <taxon>Streptoalloteichus</taxon>
    </lineage>
</organism>
<reference evidence="2 3" key="1">
    <citation type="submission" date="2022-06" db="EMBL/GenBank/DDBJ databases">
        <title>Genomic Encyclopedia of Archaeal and Bacterial Type Strains, Phase II (KMG-II): from individual species to whole genera.</title>
        <authorList>
            <person name="Goeker M."/>
        </authorList>
    </citation>
    <scope>NUCLEOTIDE SEQUENCE [LARGE SCALE GENOMIC DNA]</scope>
    <source>
        <strain evidence="2 3">DSM 40477</strain>
    </source>
</reference>
<gene>
    <name evidence="2" type="ORF">LX15_001067</name>
</gene>
<evidence type="ECO:0000313" key="2">
    <source>
        <dbReference type="EMBL" id="MCP2257382.1"/>
    </source>
</evidence>
<keyword evidence="1" id="KW-0812">Transmembrane</keyword>
<dbReference type="Proteomes" id="UP001205311">
    <property type="component" value="Unassembled WGS sequence"/>
</dbReference>
<keyword evidence="1" id="KW-1133">Transmembrane helix</keyword>
<dbReference type="RefSeq" id="WP_253668348.1">
    <property type="nucleotide sequence ID" value="NZ_JAMTCP010000004.1"/>
</dbReference>
<name>A0ABT1HPE4_STRSD</name>
<feature type="transmembrane region" description="Helical" evidence="1">
    <location>
        <begin position="54"/>
        <end position="75"/>
    </location>
</feature>
<accession>A0ABT1HPE4</accession>
<sequence>MATRNRRISLQQHVLRHTTRDASHGQVAASTVNLSSIDAETHGIALADLRRAELLALSIAALIPLTALGGIRRVAMVMVFGGAMDPTREHDGRGGYGT</sequence>
<keyword evidence="3" id="KW-1185">Reference proteome</keyword>
<dbReference type="EMBL" id="JAMTCP010000004">
    <property type="protein sequence ID" value="MCP2257382.1"/>
    <property type="molecule type" value="Genomic_DNA"/>
</dbReference>
<comment type="caution">
    <text evidence="2">The sequence shown here is derived from an EMBL/GenBank/DDBJ whole genome shotgun (WGS) entry which is preliminary data.</text>
</comment>
<evidence type="ECO:0000313" key="3">
    <source>
        <dbReference type="Proteomes" id="UP001205311"/>
    </source>
</evidence>
<evidence type="ECO:0000256" key="1">
    <source>
        <dbReference type="SAM" id="Phobius"/>
    </source>
</evidence>
<protein>
    <submittedName>
        <fullName evidence="2">Uncharacterized protein</fullName>
    </submittedName>
</protein>
<keyword evidence="1" id="KW-0472">Membrane</keyword>